<evidence type="ECO:0000256" key="1">
    <source>
        <dbReference type="ARBA" id="ARBA00010871"/>
    </source>
</evidence>
<protein>
    <recommendedName>
        <fullName evidence="5">ATP-grasp domain-containing protein</fullName>
    </recommendedName>
</protein>
<dbReference type="InterPro" id="IPR011761">
    <property type="entry name" value="ATP-grasp"/>
</dbReference>
<feature type="domain" description="ATP-grasp" evidence="5">
    <location>
        <begin position="130"/>
        <end position="334"/>
    </location>
</feature>
<keyword evidence="3" id="KW-0961">Cell wall biogenesis/degradation</keyword>
<dbReference type="GO" id="GO:0046872">
    <property type="term" value="F:metal ion binding"/>
    <property type="evidence" value="ECO:0007669"/>
    <property type="project" value="InterPro"/>
</dbReference>
<comment type="caution">
    <text evidence="6">The sequence shown here is derived from an EMBL/GenBank/DDBJ whole genome shotgun (WGS) entry which is preliminary data.</text>
</comment>
<reference evidence="6 7" key="1">
    <citation type="journal article" date="2016" name="Nat. Commun.">
        <title>Thousands of microbial genomes shed light on interconnected biogeochemical processes in an aquifer system.</title>
        <authorList>
            <person name="Anantharaman K."/>
            <person name="Brown C.T."/>
            <person name="Hug L.A."/>
            <person name="Sharon I."/>
            <person name="Castelle C.J."/>
            <person name="Probst A.J."/>
            <person name="Thomas B.C."/>
            <person name="Singh A."/>
            <person name="Wilkins M.J."/>
            <person name="Karaoz U."/>
            <person name="Brodie E.L."/>
            <person name="Williams K.H."/>
            <person name="Hubbard S.S."/>
            <person name="Banfield J.F."/>
        </authorList>
    </citation>
    <scope>NUCLEOTIDE SEQUENCE [LARGE SCALE GENOMIC DNA]</scope>
</reference>
<keyword evidence="4" id="KW-0547">Nucleotide-binding</keyword>
<dbReference type="PROSITE" id="PS50975">
    <property type="entry name" value="ATP_GRASP"/>
    <property type="match status" value="1"/>
</dbReference>
<evidence type="ECO:0000259" key="5">
    <source>
        <dbReference type="PROSITE" id="PS50975"/>
    </source>
</evidence>
<proteinExistence type="inferred from homology"/>
<dbReference type="Pfam" id="PF07478">
    <property type="entry name" value="Dala_Dala_lig_C"/>
    <property type="match status" value="1"/>
</dbReference>
<evidence type="ECO:0000313" key="7">
    <source>
        <dbReference type="Proteomes" id="UP000177208"/>
    </source>
</evidence>
<sequence length="357" mass="40990">MKKKKKNPLSRSNYHSLPQSVAVIFSEVKRNYFPTQMQYLTEKDAFHDAQVIADYLEKMKISAYLFPGNEMLAVKLRRAKPTMAINLVGSVKGNEYLASTIPALLELLDIPYTGAGILGESLSYNKFLIKKLLQQNGVPIPNYQLFNNHNDPLDPTLRFPLISKLNEIHGAVEITQDSVSETEKHLRKRMKYLINTYEQPILVEEFIVGREITSILLEGLNKKVYSAEKIFNKPDQKYIFATFADQWLESGSEAFRYQQYNDPLLREYIKKAFEITKMADYGKFDIRLDPSGRYYFIDANSNPAFGPKELECAIANILDLYDISFSDILKRLLINTLRDAKGKKLLPLTKNGFNSEN</sequence>
<dbReference type="AlphaFoldDB" id="A0A1F7GCS1"/>
<dbReference type="EMBL" id="MFZG01000023">
    <property type="protein sequence ID" value="OGK16352.1"/>
    <property type="molecule type" value="Genomic_DNA"/>
</dbReference>
<dbReference type="PANTHER" id="PTHR23132:SF23">
    <property type="entry name" value="D-ALANINE--D-ALANINE LIGASE B"/>
    <property type="match status" value="1"/>
</dbReference>
<evidence type="ECO:0000256" key="3">
    <source>
        <dbReference type="ARBA" id="ARBA00023316"/>
    </source>
</evidence>
<dbReference type="InterPro" id="IPR016185">
    <property type="entry name" value="PreATP-grasp_dom_sf"/>
</dbReference>
<dbReference type="PANTHER" id="PTHR23132">
    <property type="entry name" value="D-ALANINE--D-ALANINE LIGASE"/>
    <property type="match status" value="1"/>
</dbReference>
<evidence type="ECO:0000256" key="4">
    <source>
        <dbReference type="PROSITE-ProRule" id="PRU00409"/>
    </source>
</evidence>
<dbReference type="InterPro" id="IPR011095">
    <property type="entry name" value="Dala_Dala_lig_C"/>
</dbReference>
<dbReference type="Gene3D" id="3.40.50.20">
    <property type="match status" value="1"/>
</dbReference>
<keyword evidence="2" id="KW-0436">Ligase</keyword>
<gene>
    <name evidence="6" type="ORF">A2774_02760</name>
</gene>
<dbReference type="SUPFAM" id="SSF56059">
    <property type="entry name" value="Glutathione synthetase ATP-binding domain-like"/>
    <property type="match status" value="1"/>
</dbReference>
<dbReference type="GO" id="GO:0005524">
    <property type="term" value="F:ATP binding"/>
    <property type="evidence" value="ECO:0007669"/>
    <property type="project" value="UniProtKB-UniRule"/>
</dbReference>
<dbReference type="GO" id="GO:0071555">
    <property type="term" value="P:cell wall organization"/>
    <property type="evidence" value="ECO:0007669"/>
    <property type="project" value="UniProtKB-KW"/>
</dbReference>
<comment type="similarity">
    <text evidence="1">Belongs to the D-alanine--D-alanine ligase family.</text>
</comment>
<dbReference type="GO" id="GO:0008716">
    <property type="term" value="F:D-alanine-D-alanine ligase activity"/>
    <property type="evidence" value="ECO:0007669"/>
    <property type="project" value="InterPro"/>
</dbReference>
<evidence type="ECO:0000313" key="6">
    <source>
        <dbReference type="EMBL" id="OGK16352.1"/>
    </source>
</evidence>
<dbReference type="Gene3D" id="3.30.470.20">
    <property type="entry name" value="ATP-grasp fold, B domain"/>
    <property type="match status" value="1"/>
</dbReference>
<evidence type="ECO:0000256" key="2">
    <source>
        <dbReference type="ARBA" id="ARBA00022598"/>
    </source>
</evidence>
<dbReference type="SUPFAM" id="SSF52440">
    <property type="entry name" value="PreATP-grasp domain"/>
    <property type="match status" value="1"/>
</dbReference>
<keyword evidence="4" id="KW-0067">ATP-binding</keyword>
<name>A0A1F7GCS1_9BACT</name>
<dbReference type="Proteomes" id="UP000177208">
    <property type="component" value="Unassembled WGS sequence"/>
</dbReference>
<accession>A0A1F7GCS1</accession>
<organism evidence="6 7">
    <name type="scientific">Candidatus Roizmanbacteria bacterium RIFCSPHIGHO2_01_FULL_39_12c</name>
    <dbReference type="NCBI Taxonomy" id="1802031"/>
    <lineage>
        <taxon>Bacteria</taxon>
        <taxon>Candidatus Roizmaniibacteriota</taxon>
    </lineage>
</organism>